<protein>
    <submittedName>
        <fullName evidence="3">Uncharacterized protein</fullName>
    </submittedName>
</protein>
<name>A0AAD3H6J3_9STRA</name>
<keyword evidence="2" id="KW-0472">Membrane</keyword>
<feature type="compositionally biased region" description="Polar residues" evidence="1">
    <location>
        <begin position="124"/>
        <end position="142"/>
    </location>
</feature>
<dbReference type="Gene3D" id="2.30.29.30">
    <property type="entry name" value="Pleckstrin-homology domain (PH domain)/Phosphotyrosine-binding domain (PTB)"/>
    <property type="match status" value="1"/>
</dbReference>
<evidence type="ECO:0000256" key="2">
    <source>
        <dbReference type="SAM" id="Phobius"/>
    </source>
</evidence>
<keyword evidence="2" id="KW-1133">Transmembrane helix</keyword>
<evidence type="ECO:0000256" key="1">
    <source>
        <dbReference type="SAM" id="MobiDB-lite"/>
    </source>
</evidence>
<dbReference type="InterPro" id="IPR011993">
    <property type="entry name" value="PH-like_dom_sf"/>
</dbReference>
<feature type="region of interest" description="Disordered" evidence="1">
    <location>
        <begin position="407"/>
        <end position="443"/>
    </location>
</feature>
<proteinExistence type="predicted"/>
<keyword evidence="4" id="KW-1185">Reference proteome</keyword>
<evidence type="ECO:0000313" key="3">
    <source>
        <dbReference type="EMBL" id="GFH52472.1"/>
    </source>
</evidence>
<organism evidence="3 4">
    <name type="scientific">Chaetoceros tenuissimus</name>
    <dbReference type="NCBI Taxonomy" id="426638"/>
    <lineage>
        <taxon>Eukaryota</taxon>
        <taxon>Sar</taxon>
        <taxon>Stramenopiles</taxon>
        <taxon>Ochrophyta</taxon>
        <taxon>Bacillariophyta</taxon>
        <taxon>Coscinodiscophyceae</taxon>
        <taxon>Chaetocerotophycidae</taxon>
        <taxon>Chaetocerotales</taxon>
        <taxon>Chaetocerotaceae</taxon>
        <taxon>Chaetoceros</taxon>
    </lineage>
</organism>
<gene>
    <name evidence="3" type="ORF">CTEN210_08947</name>
</gene>
<dbReference type="SUPFAM" id="SSF50729">
    <property type="entry name" value="PH domain-like"/>
    <property type="match status" value="1"/>
</dbReference>
<dbReference type="AlphaFoldDB" id="A0AAD3H6J3"/>
<feature type="region of interest" description="Disordered" evidence="1">
    <location>
        <begin position="124"/>
        <end position="148"/>
    </location>
</feature>
<feature type="transmembrane region" description="Helical" evidence="2">
    <location>
        <begin position="26"/>
        <end position="44"/>
    </location>
</feature>
<dbReference type="EMBL" id="BLLK01000045">
    <property type="protein sequence ID" value="GFH52472.1"/>
    <property type="molecule type" value="Genomic_DNA"/>
</dbReference>
<dbReference type="Proteomes" id="UP001054902">
    <property type="component" value="Unassembled WGS sequence"/>
</dbReference>
<accession>A0AAD3H6J3</accession>
<comment type="caution">
    <text evidence="3">The sequence shown here is derived from an EMBL/GenBank/DDBJ whole genome shotgun (WGS) entry which is preliminary data.</text>
</comment>
<sequence>MNTDDQYTSQGFQNSIADHHKSFTTIYAQVMFTSVILFVIYLFLPKGFRQQLCGAYPRRHLKQKKPREIPMHLLNFKRDSPRKNMMQQQQQHFSSNKSHVSSAVMSDYSSSRISRISSRFTSGQSEVSTRYAKSSNETSISRVDSGIESSRKSLATMGSAEEVSHASPMISEISHGTWDPTRSAINKFPNRLPQTPEFFFANGSPQPMDFFTPEHISQRNVPPPSLVELESLASFSQASPVPSSIHAPVDPSPFHPNPNCNHRVPSQMVLSSTLTSLREPGIRLNAHGTQCQPRKIWIQLNVHQETLEWRTENEQKMGPKHTILLSDVLYVDVGKSTSALQLLLESEFKEDDCFSILTKNGSLDLNARNKLERDALVSCLCLILDTIGLDRPKGEKSWRMLYMDQEDSEVETATTSEGVENDGELPSPPATDVTESDVFGGLI</sequence>
<evidence type="ECO:0000313" key="4">
    <source>
        <dbReference type="Proteomes" id="UP001054902"/>
    </source>
</evidence>
<keyword evidence="2" id="KW-0812">Transmembrane</keyword>
<reference evidence="3 4" key="1">
    <citation type="journal article" date="2021" name="Sci. Rep.">
        <title>The genome of the diatom Chaetoceros tenuissimus carries an ancient integrated fragment of an extant virus.</title>
        <authorList>
            <person name="Hongo Y."/>
            <person name="Kimura K."/>
            <person name="Takaki Y."/>
            <person name="Yoshida Y."/>
            <person name="Baba S."/>
            <person name="Kobayashi G."/>
            <person name="Nagasaki K."/>
            <person name="Hano T."/>
            <person name="Tomaru Y."/>
        </authorList>
    </citation>
    <scope>NUCLEOTIDE SEQUENCE [LARGE SCALE GENOMIC DNA]</scope>
    <source>
        <strain evidence="3 4">NIES-3715</strain>
    </source>
</reference>